<dbReference type="AlphaFoldDB" id="A0A4R1RIN2"/>
<comment type="caution">
    <text evidence="4">The sequence shown here is derived from an EMBL/GenBank/DDBJ whole genome shotgun (WGS) entry which is preliminary data.</text>
</comment>
<dbReference type="InterPro" id="IPR000600">
    <property type="entry name" value="ROK"/>
</dbReference>
<dbReference type="RefSeq" id="WP_132014924.1">
    <property type="nucleotide sequence ID" value="NZ_SLUN01000016.1"/>
</dbReference>
<accession>A0A4R1RIN2</accession>
<comment type="similarity">
    <text evidence="2">Belongs to the ROK (NagC/XylR) family.</text>
</comment>
<dbReference type="InterPro" id="IPR036388">
    <property type="entry name" value="WH-like_DNA-bd_sf"/>
</dbReference>
<dbReference type="PANTHER" id="PTHR18964:SF110">
    <property type="entry name" value="TRANSCRIPTIONAL REGULATOR, XYLR-RELATED"/>
    <property type="match status" value="1"/>
</dbReference>
<dbReference type="Gene3D" id="3.30.420.40">
    <property type="match status" value="2"/>
</dbReference>
<dbReference type="GO" id="GO:0042732">
    <property type="term" value="P:D-xylose metabolic process"/>
    <property type="evidence" value="ECO:0007669"/>
    <property type="project" value="UniProtKB-KW"/>
</dbReference>
<reference evidence="4 5" key="1">
    <citation type="submission" date="2019-03" db="EMBL/GenBank/DDBJ databases">
        <title>Genomic Encyclopedia of Type Strains, Phase IV (KMG-IV): sequencing the most valuable type-strain genomes for metagenomic binning, comparative biology and taxonomic classification.</title>
        <authorList>
            <person name="Goeker M."/>
        </authorList>
    </citation>
    <scope>NUCLEOTIDE SEQUENCE [LARGE SCALE GENOMIC DNA]</scope>
    <source>
        <strain evidence="4 5">LX-B</strain>
    </source>
</reference>
<sequence>MRKAINQERMRSINKRQVFSCVKNHGPVSKKEIAELLGTSLTTVSTFINELIEEHKLTPSGTSKSTGGRKSEIFTLNPDALYCLGIDLQVDRLVSVVLNFNGEPVAGDSVPFQAPDEWEVAAAIRATIRDAVAQAGIDPAKLAHIGIGIPGIVDPDSCIVEFAPNLEWRNVNLRQLLALDQPLLIENEANAAALGEKVYGAGRLSANLCFISVGIGIGAGLILNNGLYRGASHHAGEFGHMTLDPDGPACRCGNHGCWEVFASNEAALKQYWHRTGRKLASYDHLLALAAAADPDAGAVLEEIATYLGIGIAGIVNGINPELVVVGGKIATCGEMLRNRLLKEIKERTLERTFRGLTVEFSSLGDRATALGVAEMALDRMV</sequence>
<dbReference type="OrthoDB" id="9796533at2"/>
<comment type="function">
    <text evidence="1">Transcriptional repressor of xylose-utilizing enzymes.</text>
</comment>
<evidence type="ECO:0000256" key="2">
    <source>
        <dbReference type="ARBA" id="ARBA00006479"/>
    </source>
</evidence>
<dbReference type="EMBL" id="SLUN01000016">
    <property type="protein sequence ID" value="TCL65965.1"/>
    <property type="molecule type" value="Genomic_DNA"/>
</dbReference>
<dbReference type="CDD" id="cd24076">
    <property type="entry name" value="ASKHA_ATPase_ROK_BsXylR-like"/>
    <property type="match status" value="1"/>
</dbReference>
<dbReference type="InterPro" id="IPR043129">
    <property type="entry name" value="ATPase_NBD"/>
</dbReference>
<dbReference type="SUPFAM" id="SSF53067">
    <property type="entry name" value="Actin-like ATPase domain"/>
    <property type="match status" value="1"/>
</dbReference>
<dbReference type="InterPro" id="IPR049874">
    <property type="entry name" value="ROK_cs"/>
</dbReference>
<dbReference type="Proteomes" id="UP000295008">
    <property type="component" value="Unassembled WGS sequence"/>
</dbReference>
<dbReference type="PROSITE" id="PS01125">
    <property type="entry name" value="ROK"/>
    <property type="match status" value="1"/>
</dbReference>
<dbReference type="PANTHER" id="PTHR18964">
    <property type="entry name" value="ROK (REPRESSOR, ORF, KINASE) FAMILY"/>
    <property type="match status" value="1"/>
</dbReference>
<evidence type="ECO:0000313" key="4">
    <source>
        <dbReference type="EMBL" id="TCL65965.1"/>
    </source>
</evidence>
<keyword evidence="5" id="KW-1185">Reference proteome</keyword>
<dbReference type="Pfam" id="PF00480">
    <property type="entry name" value="ROK"/>
    <property type="match status" value="1"/>
</dbReference>
<evidence type="ECO:0000313" key="5">
    <source>
        <dbReference type="Proteomes" id="UP000295008"/>
    </source>
</evidence>
<dbReference type="SUPFAM" id="SSF46785">
    <property type="entry name" value="Winged helix' DNA-binding domain"/>
    <property type="match status" value="1"/>
</dbReference>
<dbReference type="Gene3D" id="1.10.10.10">
    <property type="entry name" value="Winged helix-like DNA-binding domain superfamily/Winged helix DNA-binding domain"/>
    <property type="match status" value="1"/>
</dbReference>
<dbReference type="Pfam" id="PF13412">
    <property type="entry name" value="HTH_24"/>
    <property type="match status" value="1"/>
</dbReference>
<protein>
    <submittedName>
        <fullName evidence="4">Xylose repressor XylR</fullName>
    </submittedName>
</protein>
<organism evidence="4 5">
    <name type="scientific">Hydrogenispora ethanolica</name>
    <dbReference type="NCBI Taxonomy" id="1082276"/>
    <lineage>
        <taxon>Bacteria</taxon>
        <taxon>Bacillati</taxon>
        <taxon>Bacillota</taxon>
        <taxon>Hydrogenispora</taxon>
    </lineage>
</organism>
<dbReference type="InterPro" id="IPR036390">
    <property type="entry name" value="WH_DNA-bd_sf"/>
</dbReference>
<gene>
    <name evidence="4" type="ORF">EDC14_101695</name>
</gene>
<evidence type="ECO:0000256" key="3">
    <source>
        <dbReference type="ARBA" id="ARBA00022629"/>
    </source>
</evidence>
<keyword evidence="3" id="KW-0859">Xylose metabolism</keyword>
<keyword evidence="3" id="KW-0119">Carbohydrate metabolism</keyword>
<proteinExistence type="inferred from homology"/>
<evidence type="ECO:0000256" key="1">
    <source>
        <dbReference type="ARBA" id="ARBA00002486"/>
    </source>
</evidence>
<name>A0A4R1RIN2_HYDET</name>